<evidence type="ECO:0000256" key="1">
    <source>
        <dbReference type="SAM" id="Phobius"/>
    </source>
</evidence>
<feature type="transmembrane region" description="Helical" evidence="1">
    <location>
        <begin position="6"/>
        <end position="24"/>
    </location>
</feature>
<keyword evidence="1" id="KW-0472">Membrane</keyword>
<evidence type="ECO:0000313" key="2">
    <source>
        <dbReference type="EMBL" id="MBB3771523.1"/>
    </source>
</evidence>
<keyword evidence="1" id="KW-0812">Transmembrane</keyword>
<proteinExistence type="predicted"/>
<keyword evidence="3" id="KW-1185">Reference proteome</keyword>
<gene>
    <name evidence="2" type="ORF">FHS55_002122</name>
</gene>
<name>A0A839Z9W3_9HYPH</name>
<evidence type="ECO:0000313" key="3">
    <source>
        <dbReference type="Proteomes" id="UP000533469"/>
    </source>
</evidence>
<dbReference type="RefSeq" id="WP_183189671.1">
    <property type="nucleotide sequence ID" value="NZ_JACICD010000003.1"/>
</dbReference>
<dbReference type="AlphaFoldDB" id="A0A839Z9W3"/>
<organism evidence="2 3">
    <name type="scientific">Ancylobacter tetraedralis</name>
    <dbReference type="NCBI Taxonomy" id="217068"/>
    <lineage>
        <taxon>Bacteria</taxon>
        <taxon>Pseudomonadati</taxon>
        <taxon>Pseudomonadota</taxon>
        <taxon>Alphaproteobacteria</taxon>
        <taxon>Hyphomicrobiales</taxon>
        <taxon>Xanthobacteraceae</taxon>
        <taxon>Ancylobacter</taxon>
    </lineage>
</organism>
<sequence length="186" mass="20403">MPQTFDIWTAFAMSLLISLAWNVVTRRRARVREAVIKYDAAAANLRQHYEAMEAFVTDPAAPASAVEILLAVSDISADRDLAAKLARRLCEKKKLGAPSAEDQAMMADLAKLATSRPDLNEAFETALASGIVAMFLRWPETVELLPRYAARLTNRRQEAVIARAATDQFREKGQGSIMLGAHAAMA</sequence>
<reference evidence="2 3" key="1">
    <citation type="submission" date="2020-08" db="EMBL/GenBank/DDBJ databases">
        <title>Genomic Encyclopedia of Type Strains, Phase IV (KMG-IV): sequencing the most valuable type-strain genomes for metagenomic binning, comparative biology and taxonomic classification.</title>
        <authorList>
            <person name="Goeker M."/>
        </authorList>
    </citation>
    <scope>NUCLEOTIDE SEQUENCE [LARGE SCALE GENOMIC DNA]</scope>
    <source>
        <strain evidence="2 3">DSM 5895</strain>
    </source>
</reference>
<keyword evidence="1" id="KW-1133">Transmembrane helix</keyword>
<dbReference type="EMBL" id="JACICD010000003">
    <property type="protein sequence ID" value="MBB3771523.1"/>
    <property type="molecule type" value="Genomic_DNA"/>
</dbReference>
<dbReference type="Proteomes" id="UP000533469">
    <property type="component" value="Unassembled WGS sequence"/>
</dbReference>
<comment type="caution">
    <text evidence="2">The sequence shown here is derived from an EMBL/GenBank/DDBJ whole genome shotgun (WGS) entry which is preliminary data.</text>
</comment>
<protein>
    <submittedName>
        <fullName evidence="2">Uncharacterized protein</fullName>
    </submittedName>
</protein>
<accession>A0A839Z9W3</accession>